<reference evidence="1 2" key="1">
    <citation type="submission" date="2019-11" db="EMBL/GenBank/DDBJ databases">
        <title>Streptococcus uberis isolated from clinical mastitis cases on a southeastern Queensland dairy.</title>
        <authorList>
            <person name="Workentine M.L."/>
            <person name="Price R."/>
            <person name="Olchowy T."/>
        </authorList>
    </citation>
    <scope>NUCLEOTIDE SEQUENCE [LARGE SCALE GENOMIC DNA]</scope>
    <source>
        <strain evidence="1 2">OLC4459-A17</strain>
    </source>
</reference>
<dbReference type="Proteomes" id="UP000483839">
    <property type="component" value="Unassembled WGS sequence"/>
</dbReference>
<dbReference type="RefSeq" id="WP_203262273.1">
    <property type="nucleotide sequence ID" value="NZ_JADFAY010000003.1"/>
</dbReference>
<gene>
    <name evidence="1" type="ORF">GKS16_09475</name>
</gene>
<organism evidence="1 2">
    <name type="scientific">Streptococcus uberis</name>
    <dbReference type="NCBI Taxonomy" id="1349"/>
    <lineage>
        <taxon>Bacteria</taxon>
        <taxon>Bacillati</taxon>
        <taxon>Bacillota</taxon>
        <taxon>Bacilli</taxon>
        <taxon>Lactobacillales</taxon>
        <taxon>Streptococcaceae</taxon>
        <taxon>Streptococcus</taxon>
    </lineage>
</organism>
<accession>A0A6L6GCU0</accession>
<protein>
    <submittedName>
        <fullName evidence="1">DUF2079 domain-containing protein</fullName>
    </submittedName>
</protein>
<evidence type="ECO:0000313" key="1">
    <source>
        <dbReference type="EMBL" id="MTD02496.1"/>
    </source>
</evidence>
<sequence>MSQFNDENETRLEPIRIDDGPTLHTTKYETKVPTLHKCYLFFYSFLVSILSVANPLLEHVANPLQSQNLYIGMMLTKGQIPYSEVFSTGGMLYFAMIAFSYLLKSTWWLVLFEMIAFYVSGIYLYKLINFFTGIQKVAWAFSFLFYFLMGTLGFGGIYPIQFALPFVLISLWFLTKYFAALIKDEAFILFGLAGAMAMLLEPRALIFWLVSSIVIIVYNSKQHHVARGFYQLLASILGMLLVFYTAGYFILNLQILGPYLAQAVRYQFTFFKVGTLSVLLSVLVQVIFAFGLGISYGVIAYLKHFKETNHRYIKWIMVFVSLVQFVVIIFSSDFALYHFLPLLPFALILISLPVAEEFSKRMTISSHRRGKKKQNGMRQVIGLYFSKAFYLPLLIVGISLFQSMTYYFKDAEQSHSRSKIVSYIKSHTESSDRIYVWDNSSAIYTQSIRKSASQFASPGVNFKNPKHQKILADELLQNRAQLIVVNQKIAMPKVIQKALKKNYKLVRKASETSFQVYQQK</sequence>
<proteinExistence type="predicted"/>
<comment type="caution">
    <text evidence="1">The sequence shown here is derived from an EMBL/GenBank/DDBJ whole genome shotgun (WGS) entry which is preliminary data.</text>
</comment>
<dbReference type="EMBL" id="WLXI01000064">
    <property type="protein sequence ID" value="MTD02496.1"/>
    <property type="molecule type" value="Genomic_DNA"/>
</dbReference>
<evidence type="ECO:0000313" key="2">
    <source>
        <dbReference type="Proteomes" id="UP000483839"/>
    </source>
</evidence>
<name>A0A6L6GCU0_STRUB</name>
<dbReference type="AlphaFoldDB" id="A0A6L6GCU0"/>